<feature type="binding site" evidence="7">
    <location>
        <position position="459"/>
    </location>
    <ligand>
        <name>ATP</name>
        <dbReference type="ChEBI" id="CHEBI:30616"/>
    </ligand>
</feature>
<dbReference type="PANTHER" id="PTHR24348">
    <property type="entry name" value="SERINE/THREONINE-PROTEIN KINASE UNC-51-RELATED"/>
    <property type="match status" value="1"/>
</dbReference>
<feature type="domain" description="Protein kinase" evidence="9">
    <location>
        <begin position="429"/>
        <end position="784"/>
    </location>
</feature>
<dbReference type="PROSITE" id="PS50011">
    <property type="entry name" value="PROTEIN_KINASE_DOM"/>
    <property type="match status" value="1"/>
</dbReference>
<dbReference type="InterPro" id="IPR008271">
    <property type="entry name" value="Ser/Thr_kinase_AS"/>
</dbReference>
<dbReference type="Pfam" id="PF00069">
    <property type="entry name" value="Pkinase"/>
    <property type="match status" value="1"/>
</dbReference>
<evidence type="ECO:0000259" key="9">
    <source>
        <dbReference type="PROSITE" id="PS50011"/>
    </source>
</evidence>
<comment type="caution">
    <text evidence="10">The sequence shown here is derived from an EMBL/GenBank/DDBJ whole genome shotgun (WGS) entry which is preliminary data.</text>
</comment>
<evidence type="ECO:0000313" key="10">
    <source>
        <dbReference type="EMBL" id="GKT37098.1"/>
    </source>
</evidence>
<reference evidence="10" key="1">
    <citation type="submission" date="2022-03" db="EMBL/GenBank/DDBJ databases">
        <title>Draft genome sequence of Aduncisulcus paluster, a free-living microaerophilic Fornicata.</title>
        <authorList>
            <person name="Yuyama I."/>
            <person name="Kume K."/>
            <person name="Tamura T."/>
            <person name="Inagaki Y."/>
            <person name="Hashimoto T."/>
        </authorList>
    </citation>
    <scope>NUCLEOTIDE SEQUENCE</scope>
    <source>
        <strain evidence="10">NY0171</strain>
    </source>
</reference>
<dbReference type="SMART" id="SM00220">
    <property type="entry name" value="S_TKc"/>
    <property type="match status" value="1"/>
</dbReference>
<evidence type="ECO:0000256" key="5">
    <source>
        <dbReference type="ARBA" id="ARBA00022777"/>
    </source>
</evidence>
<evidence type="ECO:0000256" key="2">
    <source>
        <dbReference type="ARBA" id="ARBA00022679"/>
    </source>
</evidence>
<dbReference type="Gene3D" id="3.80.10.10">
    <property type="entry name" value="Ribonuclease Inhibitor"/>
    <property type="match status" value="1"/>
</dbReference>
<evidence type="ECO:0000256" key="7">
    <source>
        <dbReference type="PROSITE-ProRule" id="PRU10141"/>
    </source>
</evidence>
<feature type="compositionally biased region" description="Polar residues" evidence="8">
    <location>
        <begin position="869"/>
        <end position="906"/>
    </location>
</feature>
<feature type="compositionally biased region" description="Polar residues" evidence="8">
    <location>
        <begin position="932"/>
        <end position="943"/>
    </location>
</feature>
<keyword evidence="5" id="KW-0418">Kinase</keyword>
<keyword evidence="1" id="KW-0433">Leucine-rich repeat</keyword>
<evidence type="ECO:0000256" key="6">
    <source>
        <dbReference type="ARBA" id="ARBA00022840"/>
    </source>
</evidence>
<feature type="region of interest" description="Disordered" evidence="8">
    <location>
        <begin position="869"/>
        <end position="991"/>
    </location>
</feature>
<sequence>MNLSYNFISDVSVLITEAIFPRDNLRFLDLRGNNICDVDNVRRELLAHFTHLTDSSLLLSSADQRCECDDPVSFSSHQVCREVDSGFWDVECWKGYYFDMPTGECKEALIDENKLKYRTCEGRQKFISDIEDSIFNSVVLDECNDGFMFDPYEKLCKKIPTTTIQNQSPCECKLGWKGHITSSFGAILSLYGIIYSIYRCFPGQYLDFLYSDLKFLSIPYWYIFPYLKKPNQTIDFDPKYALMKRKLITPIIKAKFIVEGDKKSFGRNSIPIPRDDPSIIYPSINNVQAFDDSMSWKSENHKSQNAKKLFNGELSAKFSHIFSPFSSPCHVKGTYICLKRDKRSLSLFLTLSDSHGKKISKRYKFIKPKYEYEWYFLAIDLRNIVLCEIEVLGERFEEYQTFLFTSLFFIGDRSKSNHIPTHLPHPSIPKPLCILGRGGYGEVFLVKVDDLSEPYCILKKMNQIPDKRVMSECRKEFKMQQKLFLNPKCFNRIPRPLDILDLLDSDMKGVYGFLMEFCVGGSVNEFAKRWCADGKYVSAKDDEESDSDASSKDEDEDPTLFDPMTLNPVKVAALCVGMIECLDDVFTAKKKLIHRDIKPDNFLIRVDPKDGECAVVLADLGLVQIKDSISSSSFSRSFVDSSSDSRKDVEKATASKAKRSFCGTLVYNSYEALRGLHSQMSDAHSLGISILTLFFGYNPLLQIPSLQFFASTGEYVENLMLILKRNSFPTISESPLFGTLKTIGAGEFNPVYSCLNEIFEGLTRFNVDERMKVHEARDKVQSIMHLLPKIGEGWEYPSIDEIVQKKQKMFPMPKSMKNLFRNGTDIMYGQPNTLENSSIDSTASEIRKLWIDSSDSIVSSEYRRAWGHTSSSFDEYRSSPISIHNQDPQRLMTSRQIPSRDTIPQTSSSSSSSSESIELSSSSAPISASVSTHQSKLSLSSRHPPTPKLSLHVASNEHIFKEDASESFSSDDTESSEMKCRIAKLPDDEME</sequence>
<organism evidence="10 11">
    <name type="scientific">Aduncisulcus paluster</name>
    <dbReference type="NCBI Taxonomy" id="2918883"/>
    <lineage>
        <taxon>Eukaryota</taxon>
        <taxon>Metamonada</taxon>
        <taxon>Carpediemonas-like organisms</taxon>
        <taxon>Aduncisulcus</taxon>
    </lineage>
</organism>
<evidence type="ECO:0000256" key="4">
    <source>
        <dbReference type="ARBA" id="ARBA00022741"/>
    </source>
</evidence>
<dbReference type="PANTHER" id="PTHR24348:SF22">
    <property type="entry name" value="NON-SPECIFIC SERINE_THREONINE PROTEIN KINASE"/>
    <property type="match status" value="1"/>
</dbReference>
<keyword evidence="4 7" id="KW-0547">Nucleotide-binding</keyword>
<evidence type="ECO:0000313" key="11">
    <source>
        <dbReference type="Proteomes" id="UP001057375"/>
    </source>
</evidence>
<feature type="compositionally biased region" description="Low complexity" evidence="8">
    <location>
        <begin position="907"/>
        <end position="931"/>
    </location>
</feature>
<feature type="region of interest" description="Disordered" evidence="8">
    <location>
        <begin position="541"/>
        <end position="562"/>
    </location>
</feature>
<evidence type="ECO:0000256" key="1">
    <source>
        <dbReference type="ARBA" id="ARBA00022614"/>
    </source>
</evidence>
<keyword evidence="2" id="KW-0808">Transferase</keyword>
<dbReference type="InterPro" id="IPR011009">
    <property type="entry name" value="Kinase-like_dom_sf"/>
</dbReference>
<evidence type="ECO:0000256" key="8">
    <source>
        <dbReference type="SAM" id="MobiDB-lite"/>
    </source>
</evidence>
<dbReference type="InterPro" id="IPR017441">
    <property type="entry name" value="Protein_kinase_ATP_BS"/>
</dbReference>
<dbReference type="Proteomes" id="UP001057375">
    <property type="component" value="Unassembled WGS sequence"/>
</dbReference>
<dbReference type="Gene3D" id="1.10.510.10">
    <property type="entry name" value="Transferase(Phosphotransferase) domain 1"/>
    <property type="match status" value="1"/>
</dbReference>
<keyword evidence="11" id="KW-1185">Reference proteome</keyword>
<dbReference type="PROSITE" id="PS00108">
    <property type="entry name" value="PROTEIN_KINASE_ST"/>
    <property type="match status" value="1"/>
</dbReference>
<dbReference type="InterPro" id="IPR045269">
    <property type="entry name" value="Atg1-like"/>
</dbReference>
<dbReference type="PROSITE" id="PS51450">
    <property type="entry name" value="LRR"/>
    <property type="match status" value="1"/>
</dbReference>
<name>A0ABQ5KXB7_9EUKA</name>
<keyword evidence="6 7" id="KW-0067">ATP-binding</keyword>
<proteinExistence type="predicted"/>
<dbReference type="PROSITE" id="PS00107">
    <property type="entry name" value="PROTEIN_KINASE_ATP"/>
    <property type="match status" value="1"/>
</dbReference>
<dbReference type="SUPFAM" id="SSF56112">
    <property type="entry name" value="Protein kinase-like (PK-like)"/>
    <property type="match status" value="1"/>
</dbReference>
<keyword evidence="3" id="KW-0677">Repeat</keyword>
<protein>
    <recommendedName>
        <fullName evidence="9">Protein kinase domain-containing protein</fullName>
    </recommendedName>
</protein>
<dbReference type="EMBL" id="BQXS01011384">
    <property type="protein sequence ID" value="GKT37098.1"/>
    <property type="molecule type" value="Genomic_DNA"/>
</dbReference>
<gene>
    <name evidence="10" type="ORF">ADUPG1_009949</name>
</gene>
<feature type="compositionally biased region" description="Basic and acidic residues" evidence="8">
    <location>
        <begin position="976"/>
        <end position="991"/>
    </location>
</feature>
<accession>A0ABQ5KXB7</accession>
<dbReference type="InterPro" id="IPR000719">
    <property type="entry name" value="Prot_kinase_dom"/>
</dbReference>
<dbReference type="InterPro" id="IPR032675">
    <property type="entry name" value="LRR_dom_sf"/>
</dbReference>
<evidence type="ECO:0000256" key="3">
    <source>
        <dbReference type="ARBA" id="ARBA00022737"/>
    </source>
</evidence>
<dbReference type="InterPro" id="IPR001611">
    <property type="entry name" value="Leu-rich_rpt"/>
</dbReference>
<feature type="compositionally biased region" description="Acidic residues" evidence="8">
    <location>
        <begin position="541"/>
        <end position="559"/>
    </location>
</feature>